<reference evidence="2 3" key="1">
    <citation type="submission" date="2018-12" db="EMBL/GenBank/DDBJ databases">
        <title>Genomic taxonomy of the Vibrionaceae family.</title>
        <authorList>
            <person name="Gomez-Gil B."/>
            <person name="Enciso-Ibarra K."/>
        </authorList>
    </citation>
    <scope>NUCLEOTIDE SEQUENCE [LARGE SCALE GENOMIC DNA]</scope>
    <source>
        <strain evidence="2 3">CAIM 594</strain>
    </source>
</reference>
<dbReference type="RefSeq" id="WP_125320973.1">
    <property type="nucleotide sequence ID" value="NZ_AP024890.1"/>
</dbReference>
<dbReference type="SMART" id="SM00052">
    <property type="entry name" value="EAL"/>
    <property type="match status" value="1"/>
</dbReference>
<dbReference type="GO" id="GO:0071111">
    <property type="term" value="F:cyclic-guanylate-specific phosphodiesterase activity"/>
    <property type="evidence" value="ECO:0007669"/>
    <property type="project" value="InterPro"/>
</dbReference>
<dbReference type="SUPFAM" id="SSF55073">
    <property type="entry name" value="Nucleotide cyclase"/>
    <property type="match status" value="1"/>
</dbReference>
<dbReference type="PROSITE" id="PS50883">
    <property type="entry name" value="EAL"/>
    <property type="match status" value="1"/>
</dbReference>
<dbReference type="InterPro" id="IPR035919">
    <property type="entry name" value="EAL_sf"/>
</dbReference>
<dbReference type="CDD" id="cd01948">
    <property type="entry name" value="EAL"/>
    <property type="match status" value="1"/>
</dbReference>
<dbReference type="InterPro" id="IPR043128">
    <property type="entry name" value="Rev_trsase/Diguanyl_cyclase"/>
</dbReference>
<dbReference type="InterPro" id="IPR050706">
    <property type="entry name" value="Cyclic-di-GMP_PDE-like"/>
</dbReference>
<dbReference type="InterPro" id="IPR029787">
    <property type="entry name" value="Nucleotide_cyclase"/>
</dbReference>
<dbReference type="SUPFAM" id="SSF55781">
    <property type="entry name" value="GAF domain-like"/>
    <property type="match status" value="1"/>
</dbReference>
<evidence type="ECO:0000313" key="3">
    <source>
        <dbReference type="Proteomes" id="UP000269041"/>
    </source>
</evidence>
<comment type="caution">
    <text evidence="2">The sequence shown here is derived from an EMBL/GenBank/DDBJ whole genome shotgun (WGS) entry which is preliminary data.</text>
</comment>
<accession>A0A427U420</accession>
<dbReference type="SMART" id="SM00267">
    <property type="entry name" value="GGDEF"/>
    <property type="match status" value="1"/>
</dbReference>
<dbReference type="Proteomes" id="UP000269041">
    <property type="component" value="Unassembled WGS sequence"/>
</dbReference>
<dbReference type="PANTHER" id="PTHR33121:SF71">
    <property type="entry name" value="OXYGEN SENSOR PROTEIN DOSP"/>
    <property type="match status" value="1"/>
</dbReference>
<gene>
    <name evidence="2" type="ORF">EJA03_09340</name>
</gene>
<keyword evidence="3" id="KW-1185">Reference proteome</keyword>
<dbReference type="EMBL" id="RSFA01000034">
    <property type="protein sequence ID" value="RSD31340.1"/>
    <property type="molecule type" value="Genomic_DNA"/>
</dbReference>
<protein>
    <submittedName>
        <fullName evidence="2">GGDEF domain-containing protein</fullName>
    </submittedName>
</protein>
<evidence type="ECO:0000313" key="2">
    <source>
        <dbReference type="EMBL" id="RSD31340.1"/>
    </source>
</evidence>
<feature type="domain" description="EAL" evidence="1">
    <location>
        <begin position="373"/>
        <end position="625"/>
    </location>
</feature>
<evidence type="ECO:0000259" key="1">
    <source>
        <dbReference type="PROSITE" id="PS50883"/>
    </source>
</evidence>
<organism evidence="2 3">
    <name type="scientific">Vibrio pectenicida</name>
    <dbReference type="NCBI Taxonomy" id="62763"/>
    <lineage>
        <taxon>Bacteria</taxon>
        <taxon>Pseudomonadati</taxon>
        <taxon>Pseudomonadota</taxon>
        <taxon>Gammaproteobacteria</taxon>
        <taxon>Vibrionales</taxon>
        <taxon>Vibrionaceae</taxon>
        <taxon>Vibrio</taxon>
    </lineage>
</organism>
<name>A0A427U420_9VIBR</name>
<dbReference type="AlphaFoldDB" id="A0A427U420"/>
<dbReference type="Gene3D" id="3.20.20.450">
    <property type="entry name" value="EAL domain"/>
    <property type="match status" value="1"/>
</dbReference>
<dbReference type="Gene3D" id="3.30.70.270">
    <property type="match status" value="1"/>
</dbReference>
<dbReference type="Pfam" id="PF00563">
    <property type="entry name" value="EAL"/>
    <property type="match status" value="1"/>
</dbReference>
<dbReference type="SUPFAM" id="SSF141868">
    <property type="entry name" value="EAL domain-like"/>
    <property type="match status" value="1"/>
</dbReference>
<sequence>MSQINTVNLPIPEEMSDSWQNILNLIAEFMTTPIAFIINTNLENTSIFSSHEGKQRAYYAFDPKDIGRKICCKLPKNCQTHILIRNLKQLALQKDDGNSDLVVQHCHGLPIKWPDGRTFGTICVLDSGEYPYQYSYNKLITNFRNSIELQLSTLYQIENLKKLNLELKSRVDLRNQDLVYVNEYLNQERARRKRAEDIIKYQQRHDIGTGFLNRLALEDESKQLIKRSEDGKLFGAAIHISFTNGQNIQAQYGCNLWESLLVTFRHKIGDIDRCQIITTRSSSTDLVLLVQTPQCQSNLNNLCQRLAKVCQSEFDINGESCHLHAYIGISTTDDTSCAQSLLQYAYKASWLNKDIGNNFSYFSQAFSNQHQDHHKLETYLLHAIRNDDLVVYFQPKICTKSHHWIGAEALLRWKHPTLGDISSEALIRIAEQNGLIFQVGNFVLKEAIQKGSEWVKRNAEFKIAINISVVQLNSPNFVAHLKSLLTTYQLSPRNLELEITESGLVIDESIMKNTLSYLHKLGVTLALDDFGTGYSTYAYLKKFPFDVLKVDKSFIKNIDENSEDQKIVKSIIEIAKKFNLQITAEGVENERHEEFITNEGCDFAQGYLYAKPMPYDEFESNLINH</sequence>
<proteinExistence type="predicted"/>
<dbReference type="PANTHER" id="PTHR33121">
    <property type="entry name" value="CYCLIC DI-GMP PHOSPHODIESTERASE PDEF"/>
    <property type="match status" value="1"/>
</dbReference>
<dbReference type="OrthoDB" id="9804951at2"/>
<dbReference type="InterPro" id="IPR000160">
    <property type="entry name" value="GGDEF_dom"/>
</dbReference>
<dbReference type="Pfam" id="PF00990">
    <property type="entry name" value="GGDEF"/>
    <property type="match status" value="1"/>
</dbReference>
<dbReference type="InterPro" id="IPR001633">
    <property type="entry name" value="EAL_dom"/>
</dbReference>